<organism evidence="2 3">
    <name type="scientific">Haemaphysalis longicornis</name>
    <name type="common">Bush tick</name>
    <dbReference type="NCBI Taxonomy" id="44386"/>
    <lineage>
        <taxon>Eukaryota</taxon>
        <taxon>Metazoa</taxon>
        <taxon>Ecdysozoa</taxon>
        <taxon>Arthropoda</taxon>
        <taxon>Chelicerata</taxon>
        <taxon>Arachnida</taxon>
        <taxon>Acari</taxon>
        <taxon>Parasitiformes</taxon>
        <taxon>Ixodida</taxon>
        <taxon>Ixodoidea</taxon>
        <taxon>Ixodidae</taxon>
        <taxon>Haemaphysalinae</taxon>
        <taxon>Haemaphysalis</taxon>
    </lineage>
</organism>
<dbReference type="InterPro" id="IPR004875">
    <property type="entry name" value="DDE_SF_endonuclease_dom"/>
</dbReference>
<feature type="domain" description="DDE-1" evidence="1">
    <location>
        <begin position="2"/>
        <end position="74"/>
    </location>
</feature>
<name>A0A9J6FM25_HAELO</name>
<dbReference type="EMBL" id="JABSTR010000001">
    <property type="protein sequence ID" value="KAH9363060.1"/>
    <property type="molecule type" value="Genomic_DNA"/>
</dbReference>
<dbReference type="VEuPathDB" id="VectorBase:HLOH_058079"/>
<evidence type="ECO:0000259" key="1">
    <source>
        <dbReference type="Pfam" id="PF03184"/>
    </source>
</evidence>
<dbReference type="GO" id="GO:0003676">
    <property type="term" value="F:nucleic acid binding"/>
    <property type="evidence" value="ECO:0007669"/>
    <property type="project" value="InterPro"/>
</dbReference>
<keyword evidence="3" id="KW-1185">Reference proteome</keyword>
<gene>
    <name evidence="2" type="ORF">HPB48_014158</name>
</gene>
<sequence>MKPVFLPANTTSHLPPLDAGIIQNAKRYFKGFLVHRLLVEIERKDNNLQISLIDALCFIAMAWERVSPKTIIRNCFGKGKCGVVVSVVTTSQEPEHSED</sequence>
<dbReference type="Proteomes" id="UP000821853">
    <property type="component" value="Chromosome 1"/>
</dbReference>
<dbReference type="AlphaFoldDB" id="A0A9J6FM25"/>
<dbReference type="OrthoDB" id="6434885at2759"/>
<dbReference type="Pfam" id="PF03184">
    <property type="entry name" value="DDE_1"/>
    <property type="match status" value="1"/>
</dbReference>
<comment type="caution">
    <text evidence="2">The sequence shown here is derived from an EMBL/GenBank/DDBJ whole genome shotgun (WGS) entry which is preliminary data.</text>
</comment>
<accession>A0A9J6FM25</accession>
<evidence type="ECO:0000313" key="2">
    <source>
        <dbReference type="EMBL" id="KAH9363060.1"/>
    </source>
</evidence>
<protein>
    <recommendedName>
        <fullName evidence="1">DDE-1 domain-containing protein</fullName>
    </recommendedName>
</protein>
<evidence type="ECO:0000313" key="3">
    <source>
        <dbReference type="Proteomes" id="UP000821853"/>
    </source>
</evidence>
<reference evidence="2 3" key="1">
    <citation type="journal article" date="2020" name="Cell">
        <title>Large-Scale Comparative Analyses of Tick Genomes Elucidate Their Genetic Diversity and Vector Capacities.</title>
        <authorList>
            <consortium name="Tick Genome and Microbiome Consortium (TIGMIC)"/>
            <person name="Jia N."/>
            <person name="Wang J."/>
            <person name="Shi W."/>
            <person name="Du L."/>
            <person name="Sun Y."/>
            <person name="Zhan W."/>
            <person name="Jiang J.F."/>
            <person name="Wang Q."/>
            <person name="Zhang B."/>
            <person name="Ji P."/>
            <person name="Bell-Sakyi L."/>
            <person name="Cui X.M."/>
            <person name="Yuan T.T."/>
            <person name="Jiang B.G."/>
            <person name="Yang W.F."/>
            <person name="Lam T.T."/>
            <person name="Chang Q.C."/>
            <person name="Ding S.J."/>
            <person name="Wang X.J."/>
            <person name="Zhu J.G."/>
            <person name="Ruan X.D."/>
            <person name="Zhao L."/>
            <person name="Wei J.T."/>
            <person name="Ye R.Z."/>
            <person name="Que T.C."/>
            <person name="Du C.H."/>
            <person name="Zhou Y.H."/>
            <person name="Cheng J.X."/>
            <person name="Dai P.F."/>
            <person name="Guo W.B."/>
            <person name="Han X.H."/>
            <person name="Huang E.J."/>
            <person name="Li L.F."/>
            <person name="Wei W."/>
            <person name="Gao Y.C."/>
            <person name="Liu J.Z."/>
            <person name="Shao H.Z."/>
            <person name="Wang X."/>
            <person name="Wang C.C."/>
            <person name="Yang T.C."/>
            <person name="Huo Q.B."/>
            <person name="Li W."/>
            <person name="Chen H.Y."/>
            <person name="Chen S.E."/>
            <person name="Zhou L.G."/>
            <person name="Ni X.B."/>
            <person name="Tian J.H."/>
            <person name="Sheng Y."/>
            <person name="Liu T."/>
            <person name="Pan Y.S."/>
            <person name="Xia L.Y."/>
            <person name="Li J."/>
            <person name="Zhao F."/>
            <person name="Cao W.C."/>
        </authorList>
    </citation>
    <scope>NUCLEOTIDE SEQUENCE [LARGE SCALE GENOMIC DNA]</scope>
    <source>
        <strain evidence="2">HaeL-2018</strain>
    </source>
</reference>
<proteinExistence type="predicted"/>